<evidence type="ECO:0000256" key="2">
    <source>
        <dbReference type="ARBA" id="ARBA00022679"/>
    </source>
</evidence>
<dbReference type="InterPro" id="IPR022928">
    <property type="entry name" value="RNA_2'-PTrans_KptA"/>
</dbReference>
<dbReference type="AlphaFoldDB" id="H8I9Y5"/>
<comment type="function">
    <text evidence="4 5">Removes the 2'-phosphate from RNA via an intermediate in which the phosphate is ADP-ribosylated by NAD followed by a presumed transesterification to release the RNA and generate ADP-ribose 1''-2''-cyclic phosphate (APPR&gt;P). May function as an ADP-ribosylase.</text>
</comment>
<dbReference type="Proteomes" id="UP000005233">
    <property type="component" value="Chromosome"/>
</dbReference>
<dbReference type="EMBL" id="CP003243">
    <property type="protein sequence ID" value="AFD00945.1"/>
    <property type="molecule type" value="Genomic_DNA"/>
</dbReference>
<evidence type="ECO:0000256" key="4">
    <source>
        <dbReference type="ARBA" id="ARBA00025212"/>
    </source>
</evidence>
<evidence type="ECO:0000256" key="3">
    <source>
        <dbReference type="ARBA" id="ARBA00023027"/>
    </source>
</evidence>
<dbReference type="KEGG" id="mez:Mtc_2210"/>
<keyword evidence="2 5" id="KW-0808">Transferase</keyword>
<dbReference type="GO" id="GO:0003950">
    <property type="term" value="F:NAD+ poly-ADP-ribosyltransferase activity"/>
    <property type="evidence" value="ECO:0007669"/>
    <property type="project" value="InterPro"/>
</dbReference>
<accession>H8I9Y5</accession>
<dbReference type="PANTHER" id="PTHR12684:SF2">
    <property type="entry name" value="TRNA 2'-PHOSPHOTRANSFERASE 1"/>
    <property type="match status" value="1"/>
</dbReference>
<dbReference type="GO" id="GO:0000215">
    <property type="term" value="F:tRNA 2'-phosphotransferase activity"/>
    <property type="evidence" value="ECO:0007669"/>
    <property type="project" value="TreeGrafter"/>
</dbReference>
<keyword evidence="3 5" id="KW-0520">NAD</keyword>
<dbReference type="InterPro" id="IPR042081">
    <property type="entry name" value="RNA_2'-PTrans_C"/>
</dbReference>
<proteinExistence type="inferred from homology"/>
<dbReference type="GeneID" id="11972370"/>
<name>H8I9Y5_METCZ</name>
<dbReference type="eggNOG" id="arCOG04063">
    <property type="taxonomic scope" value="Archaea"/>
</dbReference>
<evidence type="ECO:0000256" key="5">
    <source>
        <dbReference type="HAMAP-Rule" id="MF_00299"/>
    </source>
</evidence>
<dbReference type="NCBIfam" id="NF002015">
    <property type="entry name" value="PRK00819.1-5"/>
    <property type="match status" value="1"/>
</dbReference>
<dbReference type="Gene3D" id="1.10.10.970">
    <property type="entry name" value="RNA 2'-phosphotransferase, Tpt1/KptA family, N-terminal domain"/>
    <property type="match status" value="1"/>
</dbReference>
<evidence type="ECO:0000313" key="7">
    <source>
        <dbReference type="Proteomes" id="UP000005233"/>
    </source>
</evidence>
<evidence type="ECO:0000256" key="1">
    <source>
        <dbReference type="ARBA" id="ARBA00009836"/>
    </source>
</evidence>
<dbReference type="Pfam" id="PF01885">
    <property type="entry name" value="PTS_2-RNA"/>
    <property type="match status" value="1"/>
</dbReference>
<dbReference type="SUPFAM" id="SSF56399">
    <property type="entry name" value="ADP-ribosylation"/>
    <property type="match status" value="1"/>
</dbReference>
<organism evidence="6 7">
    <name type="scientific">Methanocella conradii (strain DSM 24694 / JCM 17849 / CGMCC 1.5162 / HZ254)</name>
    <dbReference type="NCBI Taxonomy" id="1041930"/>
    <lineage>
        <taxon>Archaea</taxon>
        <taxon>Methanobacteriati</taxon>
        <taxon>Methanobacteriota</taxon>
        <taxon>Stenosarchaea group</taxon>
        <taxon>Methanomicrobia</taxon>
        <taxon>Methanocellales</taxon>
        <taxon>Methanocellaceae</taxon>
        <taxon>Methanocella</taxon>
    </lineage>
</organism>
<comment type="similarity">
    <text evidence="1 5">Belongs to the KptA/TPT1 family.</text>
</comment>
<dbReference type="RefSeq" id="WP_014406776.1">
    <property type="nucleotide sequence ID" value="NC_017034.1"/>
</dbReference>
<dbReference type="STRING" id="1041930.Mtc_2210"/>
<evidence type="ECO:0000313" key="6">
    <source>
        <dbReference type="EMBL" id="AFD00945.1"/>
    </source>
</evidence>
<dbReference type="HOGENOM" id="CLU_052998_4_1_2"/>
<dbReference type="PANTHER" id="PTHR12684">
    <property type="entry name" value="PUTATIVE PHOSPHOTRANSFERASE"/>
    <property type="match status" value="1"/>
</dbReference>
<sequence length="227" mass="25523">MSIHRSISYSRIKVASMEMKEKVAEVRQCPRHGYFRGTQCKCGNTGRFVLSGFKAEKLGRIISGALRHFPGELGLSLDEHGWADVKDLEKAIVAKYPWVRGYHIEAMLDTDEKGRYERKGDKVRARYGHSIEVDLDYPEANFDTLYYGTSEEEADRLLEIGLKPVNQRYVHLSKSIEEAVKVACIRTEHPVIISVDARKAAESGVRIIDAGPVCLSTTIPPACLKIE</sequence>
<dbReference type="InterPro" id="IPR002745">
    <property type="entry name" value="Ptrans_KptA/Tpt1"/>
</dbReference>
<dbReference type="InterPro" id="IPR042080">
    <property type="entry name" value="RNA_2'-PTrans_N"/>
</dbReference>
<dbReference type="EC" id="2.7.1.-" evidence="5"/>
<reference evidence="6 7" key="1">
    <citation type="journal article" date="2012" name="J. Bacteriol.">
        <title>Complete genome sequence of a thermophilic methanogen, Methanocella conradii HZ254, isolated from Chinese rice field soil.</title>
        <authorList>
            <person name="Lu Z."/>
            <person name="Lu Y."/>
        </authorList>
    </citation>
    <scope>NUCLEOTIDE SEQUENCE [LARGE SCALE GENOMIC DNA]</scope>
    <source>
        <strain evidence="7">DSM 24694 / JCM 17849 / CGMCC 1.5162 / HZ254</strain>
    </source>
</reference>
<gene>
    <name evidence="5" type="primary">kptA</name>
    <name evidence="6" type="ordered locus">Mtc_2210</name>
</gene>
<protein>
    <recommendedName>
        <fullName evidence="5">Probable RNA 2'-phosphotransferase</fullName>
        <ecNumber evidence="5">2.7.1.-</ecNumber>
    </recommendedName>
</protein>
<keyword evidence="7" id="KW-1185">Reference proteome</keyword>
<dbReference type="HAMAP" id="MF_00299">
    <property type="entry name" value="KptA"/>
    <property type="match status" value="1"/>
</dbReference>
<dbReference type="Gene3D" id="3.20.170.30">
    <property type="match status" value="1"/>
</dbReference>
<dbReference type="GO" id="GO:0006388">
    <property type="term" value="P:tRNA splicing, via endonucleolytic cleavage and ligation"/>
    <property type="evidence" value="ECO:0007669"/>
    <property type="project" value="UniProtKB-UniRule"/>
</dbReference>